<dbReference type="Proteomes" id="UP000319143">
    <property type="component" value="Unassembled WGS sequence"/>
</dbReference>
<feature type="compositionally biased region" description="Basic and acidic residues" evidence="2">
    <location>
        <begin position="33"/>
        <end position="66"/>
    </location>
</feature>
<accession>A0A5C6DA69</accession>
<dbReference type="AlphaFoldDB" id="A0A5C6DA69"/>
<dbReference type="RefSeq" id="WP_197231528.1">
    <property type="nucleotide sequence ID" value="NZ_SJPV01000009.1"/>
</dbReference>
<evidence type="ECO:0000313" key="5">
    <source>
        <dbReference type="Proteomes" id="UP000319143"/>
    </source>
</evidence>
<proteinExistence type="predicted"/>
<evidence type="ECO:0000256" key="3">
    <source>
        <dbReference type="SAM" id="SignalP"/>
    </source>
</evidence>
<organism evidence="4 5">
    <name type="scientific">Novipirellula artificiosorum</name>
    <dbReference type="NCBI Taxonomy" id="2528016"/>
    <lineage>
        <taxon>Bacteria</taxon>
        <taxon>Pseudomonadati</taxon>
        <taxon>Planctomycetota</taxon>
        <taxon>Planctomycetia</taxon>
        <taxon>Pirellulales</taxon>
        <taxon>Pirellulaceae</taxon>
        <taxon>Novipirellula</taxon>
    </lineage>
</organism>
<keyword evidence="3" id="KW-0732">Signal</keyword>
<feature type="coiled-coil region" evidence="1">
    <location>
        <begin position="148"/>
        <end position="175"/>
    </location>
</feature>
<feature type="chain" id="PRO_5023057225" evidence="3">
    <location>
        <begin position="21"/>
        <end position="181"/>
    </location>
</feature>
<dbReference type="PROSITE" id="PS51257">
    <property type="entry name" value="PROKAR_LIPOPROTEIN"/>
    <property type="match status" value="1"/>
</dbReference>
<keyword evidence="5" id="KW-1185">Reference proteome</keyword>
<evidence type="ECO:0000256" key="2">
    <source>
        <dbReference type="SAM" id="MobiDB-lite"/>
    </source>
</evidence>
<sequence precursor="true">MRKTSPLYLLLLAACYVTFASGCNQPAPPAAPAEEHDHDHEGHDHDGHDHDDEDHEGHDHEGHDHDAATIPDNFDESVAALVVMRDTIRDGLIAGNEDVAHGPLHAIADLLEAIEQQAKDSSTLTDEQQAQAAKAVDSLYDQFGEIDARLHDEEAGDFEKNAEAIEEQIQTLIRLTAQPQE</sequence>
<keyword evidence="1" id="KW-0175">Coiled coil</keyword>
<protein>
    <submittedName>
        <fullName evidence="4">Uncharacterized protein</fullName>
    </submittedName>
</protein>
<gene>
    <name evidence="4" type="ORF">Poly41_47880</name>
</gene>
<feature type="region of interest" description="Disordered" evidence="2">
    <location>
        <begin position="27"/>
        <end position="66"/>
    </location>
</feature>
<comment type="caution">
    <text evidence="4">The sequence shown here is derived from an EMBL/GenBank/DDBJ whole genome shotgun (WGS) entry which is preliminary data.</text>
</comment>
<feature type="signal peptide" evidence="3">
    <location>
        <begin position="1"/>
        <end position="20"/>
    </location>
</feature>
<evidence type="ECO:0000313" key="4">
    <source>
        <dbReference type="EMBL" id="TWU33790.1"/>
    </source>
</evidence>
<dbReference type="EMBL" id="SJPV01000009">
    <property type="protein sequence ID" value="TWU33790.1"/>
    <property type="molecule type" value="Genomic_DNA"/>
</dbReference>
<name>A0A5C6DA69_9BACT</name>
<evidence type="ECO:0000256" key="1">
    <source>
        <dbReference type="SAM" id="Coils"/>
    </source>
</evidence>
<reference evidence="4 5" key="1">
    <citation type="submission" date="2019-02" db="EMBL/GenBank/DDBJ databases">
        <title>Deep-cultivation of Planctomycetes and their phenomic and genomic characterization uncovers novel biology.</title>
        <authorList>
            <person name="Wiegand S."/>
            <person name="Jogler M."/>
            <person name="Boedeker C."/>
            <person name="Pinto D."/>
            <person name="Vollmers J."/>
            <person name="Rivas-Marin E."/>
            <person name="Kohn T."/>
            <person name="Peeters S.H."/>
            <person name="Heuer A."/>
            <person name="Rast P."/>
            <person name="Oberbeckmann S."/>
            <person name="Bunk B."/>
            <person name="Jeske O."/>
            <person name="Meyerdierks A."/>
            <person name="Storesund J.E."/>
            <person name="Kallscheuer N."/>
            <person name="Luecker S."/>
            <person name="Lage O.M."/>
            <person name="Pohl T."/>
            <person name="Merkel B.J."/>
            <person name="Hornburger P."/>
            <person name="Mueller R.-W."/>
            <person name="Bruemmer F."/>
            <person name="Labrenz M."/>
            <person name="Spormann A.M."/>
            <person name="Op Den Camp H."/>
            <person name="Overmann J."/>
            <person name="Amann R."/>
            <person name="Jetten M.S.M."/>
            <person name="Mascher T."/>
            <person name="Medema M.H."/>
            <person name="Devos D.P."/>
            <person name="Kaster A.-K."/>
            <person name="Ovreas L."/>
            <person name="Rohde M."/>
            <person name="Galperin M.Y."/>
            <person name="Jogler C."/>
        </authorList>
    </citation>
    <scope>NUCLEOTIDE SEQUENCE [LARGE SCALE GENOMIC DNA]</scope>
    <source>
        <strain evidence="4 5">Poly41</strain>
    </source>
</reference>